<proteinExistence type="predicted"/>
<dbReference type="EMBL" id="JARKIB010000163">
    <property type="protein sequence ID" value="KAJ7729795.1"/>
    <property type="molecule type" value="Genomic_DNA"/>
</dbReference>
<evidence type="ECO:0000313" key="3">
    <source>
        <dbReference type="Proteomes" id="UP001215598"/>
    </source>
</evidence>
<evidence type="ECO:0000256" key="1">
    <source>
        <dbReference type="SAM" id="Phobius"/>
    </source>
</evidence>
<reference evidence="2" key="1">
    <citation type="submission" date="2023-03" db="EMBL/GenBank/DDBJ databases">
        <title>Massive genome expansion in bonnet fungi (Mycena s.s.) driven by repeated elements and novel gene families across ecological guilds.</title>
        <authorList>
            <consortium name="Lawrence Berkeley National Laboratory"/>
            <person name="Harder C.B."/>
            <person name="Miyauchi S."/>
            <person name="Viragh M."/>
            <person name="Kuo A."/>
            <person name="Thoen E."/>
            <person name="Andreopoulos B."/>
            <person name="Lu D."/>
            <person name="Skrede I."/>
            <person name="Drula E."/>
            <person name="Henrissat B."/>
            <person name="Morin E."/>
            <person name="Kohler A."/>
            <person name="Barry K."/>
            <person name="LaButti K."/>
            <person name="Morin E."/>
            <person name="Salamov A."/>
            <person name="Lipzen A."/>
            <person name="Mereny Z."/>
            <person name="Hegedus B."/>
            <person name="Baldrian P."/>
            <person name="Stursova M."/>
            <person name="Weitz H."/>
            <person name="Taylor A."/>
            <person name="Grigoriev I.V."/>
            <person name="Nagy L.G."/>
            <person name="Martin F."/>
            <person name="Kauserud H."/>
        </authorList>
    </citation>
    <scope>NUCLEOTIDE SEQUENCE</scope>
    <source>
        <strain evidence="2">CBHHK182m</strain>
    </source>
</reference>
<comment type="caution">
    <text evidence="2">The sequence shown here is derived from an EMBL/GenBank/DDBJ whole genome shotgun (WGS) entry which is preliminary data.</text>
</comment>
<keyword evidence="1" id="KW-1133">Transmembrane helix</keyword>
<evidence type="ECO:0000313" key="2">
    <source>
        <dbReference type="EMBL" id="KAJ7729795.1"/>
    </source>
</evidence>
<dbReference type="AlphaFoldDB" id="A0AAD7MTB8"/>
<organism evidence="2 3">
    <name type="scientific">Mycena metata</name>
    <dbReference type="NCBI Taxonomy" id="1033252"/>
    <lineage>
        <taxon>Eukaryota</taxon>
        <taxon>Fungi</taxon>
        <taxon>Dikarya</taxon>
        <taxon>Basidiomycota</taxon>
        <taxon>Agaricomycotina</taxon>
        <taxon>Agaricomycetes</taxon>
        <taxon>Agaricomycetidae</taxon>
        <taxon>Agaricales</taxon>
        <taxon>Marasmiineae</taxon>
        <taxon>Mycenaceae</taxon>
        <taxon>Mycena</taxon>
    </lineage>
</organism>
<keyword evidence="1" id="KW-0472">Membrane</keyword>
<keyword evidence="1" id="KW-0812">Transmembrane</keyword>
<sequence length="62" mass="6775">MVPALDFLYLGGIYCNFLPAPRALHYFTGISDFALKFSSAIIIIAVALLFNSVSGVSKLFFL</sequence>
<keyword evidence="3" id="KW-1185">Reference proteome</keyword>
<feature type="transmembrane region" description="Helical" evidence="1">
    <location>
        <begin position="37"/>
        <end position="61"/>
    </location>
</feature>
<name>A0AAD7MTB8_9AGAR</name>
<dbReference type="Proteomes" id="UP001215598">
    <property type="component" value="Unassembled WGS sequence"/>
</dbReference>
<gene>
    <name evidence="2" type="ORF">B0H16DRAFT_1586404</name>
</gene>
<protein>
    <submittedName>
        <fullName evidence="2">Uncharacterized protein</fullName>
    </submittedName>
</protein>
<accession>A0AAD7MTB8</accession>